<protein>
    <recommendedName>
        <fullName evidence="3">3D domain-containing protein</fullName>
    </recommendedName>
</protein>
<evidence type="ECO:0008006" key="3">
    <source>
        <dbReference type="Google" id="ProtNLM"/>
    </source>
</evidence>
<evidence type="ECO:0000313" key="2">
    <source>
        <dbReference type="Proteomes" id="UP000231343"/>
    </source>
</evidence>
<dbReference type="CDD" id="cd22784">
    <property type="entry name" value="DPBB_MltA_YuiC-like"/>
    <property type="match status" value="1"/>
</dbReference>
<dbReference type="Proteomes" id="UP000231343">
    <property type="component" value="Unassembled WGS sequence"/>
</dbReference>
<name>A0A2H0XZS1_UNCSA</name>
<proteinExistence type="predicted"/>
<evidence type="ECO:0000313" key="1">
    <source>
        <dbReference type="EMBL" id="PIS30630.1"/>
    </source>
</evidence>
<comment type="caution">
    <text evidence="1">The sequence shown here is derived from an EMBL/GenBank/DDBJ whole genome shotgun (WGS) entry which is preliminary data.</text>
</comment>
<reference evidence="1 2" key="1">
    <citation type="submission" date="2017-09" db="EMBL/GenBank/DDBJ databases">
        <title>Depth-based differentiation of microbial function through sediment-hosted aquifers and enrichment of novel symbionts in the deep terrestrial subsurface.</title>
        <authorList>
            <person name="Probst A.J."/>
            <person name="Ladd B."/>
            <person name="Jarett J.K."/>
            <person name="Geller-Mcgrath D.E."/>
            <person name="Sieber C.M."/>
            <person name="Emerson J.B."/>
            <person name="Anantharaman K."/>
            <person name="Thomas B.C."/>
            <person name="Malmstrom R."/>
            <person name="Stieglmeier M."/>
            <person name="Klingl A."/>
            <person name="Woyke T."/>
            <person name="Ryan C.M."/>
            <person name="Banfield J.F."/>
        </authorList>
    </citation>
    <scope>NUCLEOTIDE SEQUENCE [LARGE SCALE GENOMIC DNA]</scope>
    <source>
        <strain evidence="1">CG08_land_8_20_14_0_20_45_16</strain>
    </source>
</reference>
<dbReference type="AlphaFoldDB" id="A0A2H0XZS1"/>
<gene>
    <name evidence="1" type="ORF">COT42_02715</name>
</gene>
<dbReference type="EMBL" id="PEYM01000052">
    <property type="protein sequence ID" value="PIS30630.1"/>
    <property type="molecule type" value="Genomic_DNA"/>
</dbReference>
<organism evidence="1 2">
    <name type="scientific">Candidatus Saganbacteria bacterium CG08_land_8_20_14_0_20_45_16</name>
    <dbReference type="NCBI Taxonomy" id="2014293"/>
    <lineage>
        <taxon>Bacteria</taxon>
        <taxon>Bacillati</taxon>
        <taxon>Saganbacteria</taxon>
    </lineage>
</organism>
<accession>A0A2H0XZS1</accession>
<sequence>MNGKYRIIKSAVVTATAYNSMVGQTDSTPWTTAAGTRCREGVIAANHLPIGTKVMIEGFPNRIFVVEDRMNKRYKKRIDIWFRLYSDALRFGRRTIKYHVLETV</sequence>